<evidence type="ECO:0000313" key="2">
    <source>
        <dbReference type="Proteomes" id="UP000823749"/>
    </source>
</evidence>
<accession>A0AAV6K6J2</accession>
<keyword evidence="2" id="KW-1185">Reference proteome</keyword>
<comment type="caution">
    <text evidence="1">The sequence shown here is derived from an EMBL/GenBank/DDBJ whole genome shotgun (WGS) entry which is preliminary data.</text>
</comment>
<name>A0AAV6K6J2_9ERIC</name>
<evidence type="ECO:0000313" key="1">
    <source>
        <dbReference type="EMBL" id="KAG5547984.1"/>
    </source>
</evidence>
<gene>
    <name evidence="1" type="ORF">RHGRI_013616</name>
</gene>
<sequence>MRVTSCEGTVHVWNSQTGKLISIFAESYMSYVHASSPLTSPSKINVDHSNMLNSNPPSSGMLSSAFDGSLYTCMHHLQFNEKLVVGTRNGSLRYALILESDFHSQLIHKELKIRKMRSSSCAVWSLLMVLFRADSLMFREIKNFISRRLNLEPHGWPLWQPMPQFLFSFG</sequence>
<proteinExistence type="predicted"/>
<dbReference type="EMBL" id="JACTNZ010000005">
    <property type="protein sequence ID" value="KAG5547984.1"/>
    <property type="molecule type" value="Genomic_DNA"/>
</dbReference>
<protein>
    <submittedName>
        <fullName evidence="1">Uncharacterized protein</fullName>
    </submittedName>
</protein>
<reference evidence="1" key="1">
    <citation type="submission" date="2020-08" db="EMBL/GenBank/DDBJ databases">
        <title>Plant Genome Project.</title>
        <authorList>
            <person name="Zhang R.-G."/>
        </authorList>
    </citation>
    <scope>NUCLEOTIDE SEQUENCE</scope>
    <source>
        <strain evidence="1">WSP0</strain>
        <tissue evidence="1">Leaf</tissue>
    </source>
</reference>
<dbReference type="AlphaFoldDB" id="A0AAV6K6J2"/>
<organism evidence="1 2">
    <name type="scientific">Rhododendron griersonianum</name>
    <dbReference type="NCBI Taxonomy" id="479676"/>
    <lineage>
        <taxon>Eukaryota</taxon>
        <taxon>Viridiplantae</taxon>
        <taxon>Streptophyta</taxon>
        <taxon>Embryophyta</taxon>
        <taxon>Tracheophyta</taxon>
        <taxon>Spermatophyta</taxon>
        <taxon>Magnoliopsida</taxon>
        <taxon>eudicotyledons</taxon>
        <taxon>Gunneridae</taxon>
        <taxon>Pentapetalae</taxon>
        <taxon>asterids</taxon>
        <taxon>Ericales</taxon>
        <taxon>Ericaceae</taxon>
        <taxon>Ericoideae</taxon>
        <taxon>Rhodoreae</taxon>
        <taxon>Rhododendron</taxon>
    </lineage>
</organism>
<dbReference type="Proteomes" id="UP000823749">
    <property type="component" value="Chromosome 5"/>
</dbReference>